<keyword evidence="7 8" id="KW-0472">Membrane</keyword>
<dbReference type="EMBL" id="LBSA01000010">
    <property type="protein sequence ID" value="KKQ09857.1"/>
    <property type="molecule type" value="Genomic_DNA"/>
</dbReference>
<sequence>MGRERLAGSYPGLKFQKLPQLDRYFLSSYSEINPKMFDFIKNISSTELIIIVLILVVFFGGKAITSLARSSGETVKEVKKIKKEFISSIEGDDDKPDKK</sequence>
<evidence type="ECO:0000256" key="7">
    <source>
        <dbReference type="ARBA" id="ARBA00023136"/>
    </source>
</evidence>
<gene>
    <name evidence="9" type="ORF">US19_C0010G0038</name>
</gene>
<dbReference type="GO" id="GO:0016020">
    <property type="term" value="C:membrane"/>
    <property type="evidence" value="ECO:0007669"/>
    <property type="project" value="UniProtKB-ARBA"/>
</dbReference>
<comment type="subcellular location">
    <subcellularLocation>
        <location evidence="1">Membrane</location>
        <topology evidence="1">Single-pass membrane protein</topology>
    </subcellularLocation>
</comment>
<dbReference type="GO" id="GO:0015031">
    <property type="term" value="P:protein transport"/>
    <property type="evidence" value="ECO:0007669"/>
    <property type="project" value="UniProtKB-KW"/>
</dbReference>
<name>A0A0G0EWE3_9BACT</name>
<comment type="caution">
    <text evidence="9">The sequence shown here is derived from an EMBL/GenBank/DDBJ whole genome shotgun (WGS) entry which is preliminary data.</text>
</comment>
<dbReference type="AlphaFoldDB" id="A0A0G0EWE3"/>
<evidence type="ECO:0000256" key="6">
    <source>
        <dbReference type="ARBA" id="ARBA00023010"/>
    </source>
</evidence>
<evidence type="ECO:0000256" key="5">
    <source>
        <dbReference type="ARBA" id="ARBA00022989"/>
    </source>
</evidence>
<dbReference type="Proteomes" id="UP000034492">
    <property type="component" value="Unassembled WGS sequence"/>
</dbReference>
<protein>
    <submittedName>
        <fullName evidence="9">Sec-independent protein translocase protein TatA</fullName>
    </submittedName>
</protein>
<keyword evidence="2" id="KW-0813">Transport</keyword>
<keyword evidence="4" id="KW-0653">Protein transport</keyword>
<keyword evidence="3 8" id="KW-0812">Transmembrane</keyword>
<dbReference type="InterPro" id="IPR003369">
    <property type="entry name" value="TatA/B/E"/>
</dbReference>
<reference evidence="9 10" key="1">
    <citation type="journal article" date="2015" name="Nature">
        <title>rRNA introns, odd ribosomes, and small enigmatic genomes across a large radiation of phyla.</title>
        <authorList>
            <person name="Brown C.T."/>
            <person name="Hug L.A."/>
            <person name="Thomas B.C."/>
            <person name="Sharon I."/>
            <person name="Castelle C.J."/>
            <person name="Singh A."/>
            <person name="Wilkins M.J."/>
            <person name="Williams K.H."/>
            <person name="Banfield J.F."/>
        </authorList>
    </citation>
    <scope>NUCLEOTIDE SEQUENCE [LARGE SCALE GENOMIC DNA]</scope>
</reference>
<keyword evidence="6" id="KW-0811">Translocation</keyword>
<proteinExistence type="predicted"/>
<evidence type="ECO:0000256" key="2">
    <source>
        <dbReference type="ARBA" id="ARBA00022448"/>
    </source>
</evidence>
<organism evidence="9 10">
    <name type="scientific">Candidatus Daviesbacteria bacterium GW2011_GWB1_36_5</name>
    <dbReference type="NCBI Taxonomy" id="1618426"/>
    <lineage>
        <taxon>Bacteria</taxon>
        <taxon>Candidatus Daviesiibacteriota</taxon>
    </lineage>
</organism>
<dbReference type="Pfam" id="PF02416">
    <property type="entry name" value="TatA_B_E"/>
    <property type="match status" value="1"/>
</dbReference>
<evidence type="ECO:0000256" key="4">
    <source>
        <dbReference type="ARBA" id="ARBA00022927"/>
    </source>
</evidence>
<evidence type="ECO:0000313" key="9">
    <source>
        <dbReference type="EMBL" id="KKQ09857.1"/>
    </source>
</evidence>
<evidence type="ECO:0000256" key="8">
    <source>
        <dbReference type="SAM" id="Phobius"/>
    </source>
</evidence>
<dbReference type="Gene3D" id="1.20.5.3310">
    <property type="match status" value="1"/>
</dbReference>
<keyword evidence="5 8" id="KW-1133">Transmembrane helix</keyword>
<evidence type="ECO:0000313" key="10">
    <source>
        <dbReference type="Proteomes" id="UP000034492"/>
    </source>
</evidence>
<evidence type="ECO:0000256" key="1">
    <source>
        <dbReference type="ARBA" id="ARBA00004167"/>
    </source>
</evidence>
<feature type="transmembrane region" description="Helical" evidence="8">
    <location>
        <begin position="43"/>
        <end position="61"/>
    </location>
</feature>
<accession>A0A0G0EWE3</accession>
<evidence type="ECO:0000256" key="3">
    <source>
        <dbReference type="ARBA" id="ARBA00022692"/>
    </source>
</evidence>